<dbReference type="Pfam" id="PF07690">
    <property type="entry name" value="MFS_1"/>
    <property type="match status" value="1"/>
</dbReference>
<evidence type="ECO:0000256" key="6">
    <source>
        <dbReference type="SAM" id="MobiDB-lite"/>
    </source>
</evidence>
<feature type="transmembrane region" description="Helical" evidence="7">
    <location>
        <begin position="367"/>
        <end position="386"/>
    </location>
</feature>
<keyword evidence="4 7" id="KW-1133">Transmembrane helix</keyword>
<keyword evidence="9" id="KW-1185">Reference proteome</keyword>
<dbReference type="AlphaFoldDB" id="A0AAD2FSZ1"/>
<evidence type="ECO:0008006" key="10">
    <source>
        <dbReference type="Google" id="ProtNLM"/>
    </source>
</evidence>
<dbReference type="EMBL" id="CAKOGP040001803">
    <property type="protein sequence ID" value="CAJ1952354.1"/>
    <property type="molecule type" value="Genomic_DNA"/>
</dbReference>
<name>A0AAD2FSZ1_9STRA</name>
<dbReference type="GO" id="GO:0015112">
    <property type="term" value="F:nitrate transmembrane transporter activity"/>
    <property type="evidence" value="ECO:0007669"/>
    <property type="project" value="InterPro"/>
</dbReference>
<dbReference type="InterPro" id="IPR011701">
    <property type="entry name" value="MFS"/>
</dbReference>
<dbReference type="PANTHER" id="PTHR23515">
    <property type="entry name" value="HIGH-AFFINITY NITRATE TRANSPORTER 2.3"/>
    <property type="match status" value="1"/>
</dbReference>
<organism evidence="8 9">
    <name type="scientific">Cylindrotheca closterium</name>
    <dbReference type="NCBI Taxonomy" id="2856"/>
    <lineage>
        <taxon>Eukaryota</taxon>
        <taxon>Sar</taxon>
        <taxon>Stramenopiles</taxon>
        <taxon>Ochrophyta</taxon>
        <taxon>Bacillariophyta</taxon>
        <taxon>Bacillariophyceae</taxon>
        <taxon>Bacillariophycidae</taxon>
        <taxon>Bacillariales</taxon>
        <taxon>Bacillariaceae</taxon>
        <taxon>Cylindrotheca</taxon>
    </lineage>
</organism>
<feature type="region of interest" description="Disordered" evidence="6">
    <location>
        <begin position="501"/>
        <end position="528"/>
    </location>
</feature>
<reference evidence="8" key="1">
    <citation type="submission" date="2023-08" db="EMBL/GenBank/DDBJ databases">
        <authorList>
            <person name="Audoor S."/>
            <person name="Bilcke G."/>
        </authorList>
    </citation>
    <scope>NUCLEOTIDE SEQUENCE</scope>
</reference>
<protein>
    <recommendedName>
        <fullName evidence="10">Nitrate/nitrite transporter</fullName>
    </recommendedName>
</protein>
<evidence type="ECO:0000256" key="3">
    <source>
        <dbReference type="ARBA" id="ARBA00022692"/>
    </source>
</evidence>
<dbReference type="CDD" id="cd17341">
    <property type="entry name" value="MFS_NRT2_like"/>
    <property type="match status" value="1"/>
</dbReference>
<feature type="transmembrane region" description="Helical" evidence="7">
    <location>
        <begin position="392"/>
        <end position="414"/>
    </location>
</feature>
<feature type="transmembrane region" description="Helical" evidence="7">
    <location>
        <begin position="209"/>
        <end position="228"/>
    </location>
</feature>
<feature type="transmembrane region" description="Helical" evidence="7">
    <location>
        <begin position="240"/>
        <end position="261"/>
    </location>
</feature>
<feature type="region of interest" description="Disordered" evidence="6">
    <location>
        <begin position="1"/>
        <end position="22"/>
    </location>
</feature>
<dbReference type="GO" id="GO:0016020">
    <property type="term" value="C:membrane"/>
    <property type="evidence" value="ECO:0007669"/>
    <property type="project" value="UniProtKB-SubCell"/>
</dbReference>
<comment type="caution">
    <text evidence="8">The sequence shown here is derived from an EMBL/GenBank/DDBJ whole genome shotgun (WGS) entry which is preliminary data.</text>
</comment>
<accession>A0AAD2FSZ1</accession>
<evidence type="ECO:0000313" key="8">
    <source>
        <dbReference type="EMBL" id="CAJ1952354.1"/>
    </source>
</evidence>
<keyword evidence="5 7" id="KW-0472">Membrane</keyword>
<gene>
    <name evidence="8" type="ORF">CYCCA115_LOCUS13510</name>
</gene>
<feature type="transmembrane region" description="Helical" evidence="7">
    <location>
        <begin position="297"/>
        <end position="321"/>
    </location>
</feature>
<feature type="transmembrane region" description="Helical" evidence="7">
    <location>
        <begin position="142"/>
        <end position="163"/>
    </location>
</feature>
<sequence length="528" mass="58639">MSVSNDEETPRGDTSDMPLDPVELENLRVRQQWEECARDSRRASPNSKYERYEIPVDHMDGDRGTQINLFSFKRPHMRGLHCAWISFFLCFTIWFAPAPLLKEIGDTLNLTKAELWTSSITNDCTAIFTRILMGPVCDNYGARMPMAIVLVFSSIPTAMVGLVNSASQLALIRFFIGFAGSSFVMSQFWPSRMFSRQLAGTANGIVGGWGNLGGAWAQVFMGTILFPAFRDYYGSKEKAWRTICIIPAAMAFVWGIILPFITDDAPMGNYSYMKKKGTMDRIFFTTSLRSGATRNTWILFVQYASCFGVELVMNNASVLYYNARFGLDTDQAAAIGFAYGSMNIFARGLGGLLSDKLNTKMGMRGRLALQTFFLIMEGLLIVLFSFMQTLPAAITTMCLFSIFTQAAEGAIYGVVPYISKLYTGAVAGFVGSGGNVGSVVYGLFFRSFEYDVAFLVMGSIVIASSFLTMFINIPCHAGLIWGEDNHAVIQARERYLRRREMARQQDEGVTANTDGNGEENTSPDENED</sequence>
<evidence type="ECO:0000256" key="4">
    <source>
        <dbReference type="ARBA" id="ARBA00022989"/>
    </source>
</evidence>
<comment type="subcellular location">
    <subcellularLocation>
        <location evidence="1">Membrane</location>
        <topology evidence="1">Multi-pass membrane protein</topology>
    </subcellularLocation>
</comment>
<dbReference type="InterPro" id="IPR044772">
    <property type="entry name" value="NO3_transporter"/>
</dbReference>
<evidence type="ECO:0000256" key="2">
    <source>
        <dbReference type="ARBA" id="ARBA00008432"/>
    </source>
</evidence>
<dbReference type="SUPFAM" id="SSF103473">
    <property type="entry name" value="MFS general substrate transporter"/>
    <property type="match status" value="1"/>
</dbReference>
<evidence type="ECO:0000256" key="5">
    <source>
        <dbReference type="ARBA" id="ARBA00023136"/>
    </source>
</evidence>
<keyword evidence="3 7" id="KW-0812">Transmembrane</keyword>
<feature type="transmembrane region" description="Helical" evidence="7">
    <location>
        <begin position="450"/>
        <end position="471"/>
    </location>
</feature>
<comment type="similarity">
    <text evidence="2">Belongs to the major facilitator superfamily. Nitrate/nitrite porter (TC 2.A.1.8) family.</text>
</comment>
<feature type="transmembrane region" description="Helical" evidence="7">
    <location>
        <begin position="82"/>
        <end position="101"/>
    </location>
</feature>
<feature type="transmembrane region" description="Helical" evidence="7">
    <location>
        <begin position="170"/>
        <end position="189"/>
    </location>
</feature>
<evidence type="ECO:0000313" key="9">
    <source>
        <dbReference type="Proteomes" id="UP001295423"/>
    </source>
</evidence>
<feature type="transmembrane region" description="Helical" evidence="7">
    <location>
        <begin position="421"/>
        <end position="444"/>
    </location>
</feature>
<proteinExistence type="inferred from homology"/>
<evidence type="ECO:0000256" key="1">
    <source>
        <dbReference type="ARBA" id="ARBA00004141"/>
    </source>
</evidence>
<dbReference type="Gene3D" id="1.20.1250.20">
    <property type="entry name" value="MFS general substrate transporter like domains"/>
    <property type="match status" value="2"/>
</dbReference>
<dbReference type="InterPro" id="IPR036259">
    <property type="entry name" value="MFS_trans_sf"/>
</dbReference>
<dbReference type="Proteomes" id="UP001295423">
    <property type="component" value="Unassembled WGS sequence"/>
</dbReference>
<evidence type="ECO:0000256" key="7">
    <source>
        <dbReference type="SAM" id="Phobius"/>
    </source>
</evidence>
<feature type="compositionally biased region" description="Polar residues" evidence="6">
    <location>
        <begin position="510"/>
        <end position="520"/>
    </location>
</feature>